<sequence>MKLRKRRSRADSGQVLLADPLPDDIIFKVLSLLPAKSLMRFKTVCKSWGALISDPSLAETHRINSESTTDRPESSHLLIHLAMKHGSHVEVQAILPATLNGKASTKLPTHNFHALSGNGGEEVCCSNIVNGLVCLWVSNRNQFELLNLTTRERMTLPRGEIPRKFWYPSCFLGFYPVLKQYKILYVGLERKLFIITLSIDNSSNTRSSTMSSWWREVASLPLFDDMVNTCVCVEGAIFWMKKVSSQTGRKIVVQYFDLGDEKFKLLPIPDEVETNFNTVEATQIGGKFTMAVINYRLFESFKITMWKLINKYDDDDADQLLWDKSFLSIGELPRQLTARRKFSIIGARQKFSIIGGNNDKLLIITSKHLQTGPSDSSWDTLIFWDMGKKEYKTVELVSKNGYSSPNKALGKYRLSGFTVAAVTYHVDNILPLKHILNLPTEQPKQPS</sequence>
<evidence type="ECO:0000313" key="3">
    <source>
        <dbReference type="Proteomes" id="UP001161247"/>
    </source>
</evidence>
<organism evidence="2 3">
    <name type="scientific">Oldenlandia corymbosa var. corymbosa</name>
    <dbReference type="NCBI Taxonomy" id="529605"/>
    <lineage>
        <taxon>Eukaryota</taxon>
        <taxon>Viridiplantae</taxon>
        <taxon>Streptophyta</taxon>
        <taxon>Embryophyta</taxon>
        <taxon>Tracheophyta</taxon>
        <taxon>Spermatophyta</taxon>
        <taxon>Magnoliopsida</taxon>
        <taxon>eudicotyledons</taxon>
        <taxon>Gunneridae</taxon>
        <taxon>Pentapetalae</taxon>
        <taxon>asterids</taxon>
        <taxon>lamiids</taxon>
        <taxon>Gentianales</taxon>
        <taxon>Rubiaceae</taxon>
        <taxon>Rubioideae</taxon>
        <taxon>Spermacoceae</taxon>
        <taxon>Hedyotis-Oldenlandia complex</taxon>
        <taxon>Oldenlandia</taxon>
    </lineage>
</organism>
<reference evidence="2" key="1">
    <citation type="submission" date="2023-03" db="EMBL/GenBank/DDBJ databases">
        <authorList>
            <person name="Julca I."/>
        </authorList>
    </citation>
    <scope>NUCLEOTIDE SEQUENCE</scope>
</reference>
<dbReference type="InterPro" id="IPR017451">
    <property type="entry name" value="F-box-assoc_interact_dom"/>
</dbReference>
<dbReference type="PANTHER" id="PTHR31672">
    <property type="entry name" value="BNACNNG10540D PROTEIN"/>
    <property type="match status" value="1"/>
</dbReference>
<dbReference type="InterPro" id="IPR050796">
    <property type="entry name" value="SCF_F-box_component"/>
</dbReference>
<dbReference type="SUPFAM" id="SSF81383">
    <property type="entry name" value="F-box domain"/>
    <property type="match status" value="1"/>
</dbReference>
<dbReference type="NCBIfam" id="TIGR01640">
    <property type="entry name" value="F_box_assoc_1"/>
    <property type="match status" value="1"/>
</dbReference>
<dbReference type="Proteomes" id="UP001161247">
    <property type="component" value="Chromosome 4"/>
</dbReference>
<proteinExistence type="predicted"/>
<dbReference type="CDD" id="cd22157">
    <property type="entry name" value="F-box_AtFBW1-like"/>
    <property type="match status" value="1"/>
</dbReference>
<dbReference type="Gene3D" id="1.20.1280.50">
    <property type="match status" value="1"/>
</dbReference>
<dbReference type="PANTHER" id="PTHR31672:SF13">
    <property type="entry name" value="F-BOX PROTEIN CPR30-LIKE"/>
    <property type="match status" value="1"/>
</dbReference>
<protein>
    <submittedName>
        <fullName evidence="2">OLC1v1038787C1</fullName>
    </submittedName>
</protein>
<dbReference type="InterPro" id="IPR036047">
    <property type="entry name" value="F-box-like_dom_sf"/>
</dbReference>
<evidence type="ECO:0000259" key="1">
    <source>
        <dbReference type="PROSITE" id="PS50181"/>
    </source>
</evidence>
<dbReference type="Pfam" id="PF08268">
    <property type="entry name" value="FBA_3"/>
    <property type="match status" value="1"/>
</dbReference>
<keyword evidence="3" id="KW-1185">Reference proteome</keyword>
<dbReference type="PROSITE" id="PS50181">
    <property type="entry name" value="FBOX"/>
    <property type="match status" value="1"/>
</dbReference>
<dbReference type="Pfam" id="PF00646">
    <property type="entry name" value="F-box"/>
    <property type="match status" value="1"/>
</dbReference>
<dbReference type="EMBL" id="OX459121">
    <property type="protein sequence ID" value="CAI9101457.1"/>
    <property type="molecule type" value="Genomic_DNA"/>
</dbReference>
<dbReference type="AlphaFoldDB" id="A0AAV1D4B5"/>
<gene>
    <name evidence="2" type="ORF">OLC1_LOCUS11044</name>
</gene>
<accession>A0AAV1D4B5</accession>
<dbReference type="SMART" id="SM00256">
    <property type="entry name" value="FBOX"/>
    <property type="match status" value="1"/>
</dbReference>
<dbReference type="InterPro" id="IPR001810">
    <property type="entry name" value="F-box_dom"/>
</dbReference>
<name>A0AAV1D4B5_OLDCO</name>
<evidence type="ECO:0000313" key="2">
    <source>
        <dbReference type="EMBL" id="CAI9101457.1"/>
    </source>
</evidence>
<feature type="domain" description="F-box" evidence="1">
    <location>
        <begin position="15"/>
        <end position="61"/>
    </location>
</feature>
<dbReference type="InterPro" id="IPR013187">
    <property type="entry name" value="F-box-assoc_dom_typ3"/>
</dbReference>